<accession>A0A8S4HHI9</accession>
<protein>
    <submittedName>
        <fullName evidence="2">(malaria parasite P. vivax) hypothetical protein</fullName>
    </submittedName>
</protein>
<dbReference type="EMBL" id="CAJZCX010000018">
    <property type="protein sequence ID" value="CAG9485627.1"/>
    <property type="molecule type" value="Genomic_DNA"/>
</dbReference>
<proteinExistence type="predicted"/>
<evidence type="ECO:0000313" key="2">
    <source>
        <dbReference type="EMBL" id="CAG9485627.1"/>
    </source>
</evidence>
<dbReference type="Pfam" id="PF05795">
    <property type="entry name" value="Plasmodium_Vir"/>
    <property type="match status" value="1"/>
</dbReference>
<feature type="region of interest" description="Disordered" evidence="1">
    <location>
        <begin position="234"/>
        <end position="267"/>
    </location>
</feature>
<dbReference type="Proteomes" id="UP000779233">
    <property type="component" value="Unassembled WGS sequence"/>
</dbReference>
<name>A0A8S4HHI9_PLAVI</name>
<evidence type="ECO:0000256" key="1">
    <source>
        <dbReference type="SAM" id="MobiDB-lite"/>
    </source>
</evidence>
<sequence length="348" mass="40514">MSGQRETVWKELDRLSLLYSDELNSVKFYDKLDYIKNFSKYNEKCKSLTSLPNGERIQKTCARLLTYLETDSFSTNNDNQYDYCLLLNYWVLNNLNIFLYLKNSSQIGPAFGKIEFIWNSFIDDNLQNRRNETCKPIHSIIMDNDWRDRKELYEYYVDYSPIIETVKNYSYTCKEYYHYVENKKEIYKYFKTLCDSRNKNRCPQFYDKLEKYDPEEVITTFSCHHDIIKEREAAQRSAQQRAKALPGSETNSEGTADGMDSVGASNLNGNPHTVTKFGNVLLGVVATTMTSGALYRFTPLGGMIRNGLGWNTNNMSNINGGDIRLYDYASEPFNPYPGEEHYIGYHPP</sequence>
<organism evidence="2 3">
    <name type="scientific">Plasmodium vivax</name>
    <name type="common">malaria parasite P. vivax</name>
    <dbReference type="NCBI Taxonomy" id="5855"/>
    <lineage>
        <taxon>Eukaryota</taxon>
        <taxon>Sar</taxon>
        <taxon>Alveolata</taxon>
        <taxon>Apicomplexa</taxon>
        <taxon>Aconoidasida</taxon>
        <taxon>Haemosporida</taxon>
        <taxon>Plasmodiidae</taxon>
        <taxon>Plasmodium</taxon>
        <taxon>Plasmodium (Plasmodium)</taxon>
    </lineage>
</organism>
<dbReference type="AlphaFoldDB" id="A0A8S4HHI9"/>
<gene>
    <name evidence="2" type="ORF">PVW1_000028800</name>
</gene>
<comment type="caution">
    <text evidence="2">The sequence shown here is derived from an EMBL/GenBank/DDBJ whole genome shotgun (WGS) entry which is preliminary data.</text>
</comment>
<reference evidence="2" key="1">
    <citation type="submission" date="2021-09" db="EMBL/GenBank/DDBJ databases">
        <authorList>
            <consortium name="Pathogen Informatics"/>
        </authorList>
    </citation>
    <scope>NUCLEOTIDE SEQUENCE</scope>
    <source>
        <strain evidence="2">PvW1</strain>
    </source>
</reference>
<dbReference type="InterPro" id="IPR008780">
    <property type="entry name" value="Plasmodium_Vir"/>
</dbReference>
<dbReference type="VEuPathDB" id="PlasmoDB:PVPAM_060042300"/>
<feature type="compositionally biased region" description="Low complexity" evidence="1">
    <location>
        <begin position="235"/>
        <end position="244"/>
    </location>
</feature>
<evidence type="ECO:0000313" key="3">
    <source>
        <dbReference type="Proteomes" id="UP000779233"/>
    </source>
</evidence>